<dbReference type="GO" id="GO:0046872">
    <property type="term" value="F:metal ion binding"/>
    <property type="evidence" value="ECO:0007669"/>
    <property type="project" value="UniProtKB-KW"/>
</dbReference>
<keyword evidence="9" id="KW-1185">Reference proteome</keyword>
<dbReference type="InterPro" id="IPR036922">
    <property type="entry name" value="Rieske_2Fe-2S_sf"/>
</dbReference>
<dbReference type="PANTHER" id="PTHR40261">
    <property type="match status" value="1"/>
</dbReference>
<evidence type="ECO:0000313" key="6">
    <source>
        <dbReference type="EMBL" id="TCS97275.1"/>
    </source>
</evidence>
<dbReference type="EMBL" id="VJNC01000010">
    <property type="protein sequence ID" value="TSE21261.1"/>
    <property type="molecule type" value="Genomic_DNA"/>
</dbReference>
<sequence>MLAGMVARSLPPASDPTDPDSAWHPLCASDALRDSGDAVPFDVRWRGQTCRAFAVRYQGRVYAYLNRCSHVGLELDWLPNRVFDATGTLLVCAAHGALFDPASGRCVGGPGRGPLVPVAVREDAGVVFWRSQYDLQPVIWDTPA</sequence>
<dbReference type="Pfam" id="PF00355">
    <property type="entry name" value="Rieske"/>
    <property type="match status" value="1"/>
</dbReference>
<comment type="caution">
    <text evidence="6">The sequence shown here is derived from an EMBL/GenBank/DDBJ whole genome shotgun (WGS) entry which is preliminary data.</text>
</comment>
<dbReference type="PROSITE" id="PS51296">
    <property type="entry name" value="RIESKE"/>
    <property type="match status" value="1"/>
</dbReference>
<evidence type="ECO:0000313" key="9">
    <source>
        <dbReference type="Proteomes" id="UP000315577"/>
    </source>
</evidence>
<keyword evidence="2" id="KW-0479">Metal-binding</keyword>
<organism evidence="6 8">
    <name type="scientific">Tepidimonas ignava</name>
    <dbReference type="NCBI Taxonomy" id="114249"/>
    <lineage>
        <taxon>Bacteria</taxon>
        <taxon>Pseudomonadati</taxon>
        <taxon>Pseudomonadota</taxon>
        <taxon>Betaproteobacteria</taxon>
        <taxon>Burkholderiales</taxon>
        <taxon>Tepidimonas</taxon>
    </lineage>
</organism>
<gene>
    <name evidence="6" type="ORF">EDC36_11058</name>
    <name evidence="7" type="ORF">Tigna_01647</name>
</gene>
<dbReference type="CDD" id="cd03467">
    <property type="entry name" value="Rieske"/>
    <property type="match status" value="1"/>
</dbReference>
<dbReference type="InterPro" id="IPR017941">
    <property type="entry name" value="Rieske_2Fe-2S"/>
</dbReference>
<keyword evidence="4" id="KW-0411">Iron-sulfur</keyword>
<keyword evidence="3" id="KW-0408">Iron</keyword>
<name>A0A4R3LD72_9BURK</name>
<dbReference type="Proteomes" id="UP000315577">
    <property type="component" value="Unassembled WGS sequence"/>
</dbReference>
<reference evidence="6 8" key="1">
    <citation type="submission" date="2019-03" db="EMBL/GenBank/DDBJ databases">
        <title>Genomic Encyclopedia of Type Strains, Phase IV (KMG-IV): sequencing the most valuable type-strain genomes for metagenomic binning, comparative biology and taxonomic classification.</title>
        <authorList>
            <person name="Goeker M."/>
        </authorList>
    </citation>
    <scope>NUCLEOTIDE SEQUENCE [LARGE SCALE GENOMIC DNA]</scope>
    <source>
        <strain evidence="6 8">DSM 12034</strain>
    </source>
</reference>
<dbReference type="GO" id="GO:0051537">
    <property type="term" value="F:2 iron, 2 sulfur cluster binding"/>
    <property type="evidence" value="ECO:0007669"/>
    <property type="project" value="UniProtKB-KW"/>
</dbReference>
<protein>
    <submittedName>
        <fullName evidence="6">Nitrite reductase/ring-hydroxylating ferredoxin subunit</fullName>
    </submittedName>
    <submittedName>
        <fullName evidence="7">Rieske 2Fe-2S domain protein</fullName>
    </submittedName>
</protein>
<dbReference type="PANTHER" id="PTHR40261:SF1">
    <property type="entry name" value="RIESKE DOMAIN-CONTAINING PROTEIN"/>
    <property type="match status" value="1"/>
</dbReference>
<accession>A0A4R3LD72</accession>
<evidence type="ECO:0000256" key="4">
    <source>
        <dbReference type="ARBA" id="ARBA00023014"/>
    </source>
</evidence>
<keyword evidence="1" id="KW-0001">2Fe-2S</keyword>
<dbReference type="Proteomes" id="UP000295536">
    <property type="component" value="Unassembled WGS sequence"/>
</dbReference>
<evidence type="ECO:0000256" key="2">
    <source>
        <dbReference type="ARBA" id="ARBA00022723"/>
    </source>
</evidence>
<dbReference type="Gene3D" id="2.102.10.10">
    <property type="entry name" value="Rieske [2Fe-2S] iron-sulphur domain"/>
    <property type="match status" value="1"/>
</dbReference>
<evidence type="ECO:0000256" key="3">
    <source>
        <dbReference type="ARBA" id="ARBA00023004"/>
    </source>
</evidence>
<evidence type="ECO:0000313" key="7">
    <source>
        <dbReference type="EMBL" id="TSE21261.1"/>
    </source>
</evidence>
<reference evidence="7 9" key="2">
    <citation type="submission" date="2019-07" db="EMBL/GenBank/DDBJ databases">
        <title>Tepidimonas ignava SPS-1037 draft genome.</title>
        <authorList>
            <person name="Da Costa M.S."/>
            <person name="Froufe H.J.C."/>
            <person name="Egas C."/>
            <person name="Albuquerque L."/>
        </authorList>
    </citation>
    <scope>NUCLEOTIDE SEQUENCE [LARGE SCALE GENOMIC DNA]</scope>
    <source>
        <strain evidence="7 9">SPS-1037</strain>
    </source>
</reference>
<proteinExistence type="predicted"/>
<evidence type="ECO:0000259" key="5">
    <source>
        <dbReference type="PROSITE" id="PS51296"/>
    </source>
</evidence>
<evidence type="ECO:0000256" key="1">
    <source>
        <dbReference type="ARBA" id="ARBA00022714"/>
    </source>
</evidence>
<dbReference type="EMBL" id="SMAH01000010">
    <property type="protein sequence ID" value="TCS97275.1"/>
    <property type="molecule type" value="Genomic_DNA"/>
</dbReference>
<dbReference type="AlphaFoldDB" id="A0A4R3LD72"/>
<dbReference type="SUPFAM" id="SSF50022">
    <property type="entry name" value="ISP domain"/>
    <property type="match status" value="1"/>
</dbReference>
<feature type="domain" description="Rieske" evidence="5">
    <location>
        <begin position="23"/>
        <end position="129"/>
    </location>
</feature>
<evidence type="ECO:0000313" key="8">
    <source>
        <dbReference type="Proteomes" id="UP000295536"/>
    </source>
</evidence>